<dbReference type="PROSITE" id="PS50294">
    <property type="entry name" value="WD_REPEATS_REGION"/>
    <property type="match status" value="1"/>
</dbReference>
<evidence type="ECO:0000256" key="3">
    <source>
        <dbReference type="PROSITE-ProRule" id="PRU00221"/>
    </source>
</evidence>
<dbReference type="SUPFAM" id="SSF81837">
    <property type="entry name" value="BEACH domain"/>
    <property type="match status" value="1"/>
</dbReference>
<dbReference type="SUPFAM" id="SSF50978">
    <property type="entry name" value="WD40 repeat-like"/>
    <property type="match status" value="1"/>
</dbReference>
<dbReference type="Pfam" id="PF25400">
    <property type="entry name" value="PH_FAN"/>
    <property type="match status" value="1"/>
</dbReference>
<evidence type="ECO:0008006" key="8">
    <source>
        <dbReference type="Google" id="ProtNLM"/>
    </source>
</evidence>
<feature type="repeat" description="WD" evidence="3">
    <location>
        <begin position="865"/>
        <end position="906"/>
    </location>
</feature>
<dbReference type="InterPro" id="IPR019775">
    <property type="entry name" value="WD40_repeat_CS"/>
</dbReference>
<dbReference type="Gene3D" id="2.30.29.30">
    <property type="entry name" value="Pleckstrin-homology domain (PH domain)/Phosphotyrosine-binding domain (PTB)"/>
    <property type="match status" value="1"/>
</dbReference>
<dbReference type="EnsemblProtists" id="PYU1_T006122">
    <property type="protein sequence ID" value="PYU1_T006122"/>
    <property type="gene ID" value="PYU1_G006110"/>
</dbReference>
<dbReference type="Proteomes" id="UP000019132">
    <property type="component" value="Unassembled WGS sequence"/>
</dbReference>
<dbReference type="Gene3D" id="2.130.10.10">
    <property type="entry name" value="YVTN repeat-like/Quinoprotein amine dehydrogenase"/>
    <property type="match status" value="2"/>
</dbReference>
<dbReference type="CDD" id="cd01201">
    <property type="entry name" value="PH_BEACH"/>
    <property type="match status" value="1"/>
</dbReference>
<reference evidence="7" key="2">
    <citation type="submission" date="2010-04" db="EMBL/GenBank/DDBJ databases">
        <authorList>
            <person name="Buell R."/>
            <person name="Hamilton J."/>
            <person name="Hostetler J."/>
        </authorList>
    </citation>
    <scope>NUCLEOTIDE SEQUENCE [LARGE SCALE GENOMIC DNA]</scope>
    <source>
        <strain evidence="7">DAOM:BR144</strain>
    </source>
</reference>
<keyword evidence="7" id="KW-1185">Reference proteome</keyword>
<dbReference type="InterPro" id="IPR023362">
    <property type="entry name" value="PH-BEACH_dom"/>
</dbReference>
<keyword evidence="2" id="KW-0677">Repeat</keyword>
<protein>
    <recommendedName>
        <fullName evidence="8">BEACH domain-containing protein</fullName>
    </recommendedName>
</protein>
<dbReference type="PROSITE" id="PS50082">
    <property type="entry name" value="WD_REPEATS_2"/>
    <property type="match status" value="1"/>
</dbReference>
<accession>K3WMD0</accession>
<dbReference type="InParanoid" id="K3WMD0"/>
<dbReference type="InterPro" id="IPR000409">
    <property type="entry name" value="BEACH_dom"/>
</dbReference>
<dbReference type="STRING" id="431595.K3WMD0"/>
<dbReference type="InterPro" id="IPR050865">
    <property type="entry name" value="BEACH_Domain"/>
</dbReference>
<dbReference type="HOGENOM" id="CLU_000218_5_2_1"/>
<dbReference type="CDD" id="cd06071">
    <property type="entry name" value="Beach"/>
    <property type="match status" value="1"/>
</dbReference>
<dbReference type="PANTHER" id="PTHR13743">
    <property type="entry name" value="BEIGE/BEACH-RELATED"/>
    <property type="match status" value="1"/>
</dbReference>
<proteinExistence type="predicted"/>
<feature type="domain" description="BEACH-type PH" evidence="5">
    <location>
        <begin position="189"/>
        <end position="285"/>
    </location>
</feature>
<dbReference type="InterPro" id="IPR036322">
    <property type="entry name" value="WD40_repeat_dom_sf"/>
</dbReference>
<dbReference type="Gene3D" id="1.10.1540.10">
    <property type="entry name" value="BEACH domain"/>
    <property type="match status" value="1"/>
</dbReference>
<dbReference type="Pfam" id="PF14844">
    <property type="entry name" value="PH_BEACH"/>
    <property type="match status" value="1"/>
</dbReference>
<dbReference type="PROSITE" id="PS00678">
    <property type="entry name" value="WD_REPEATS_1"/>
    <property type="match status" value="1"/>
</dbReference>
<evidence type="ECO:0000259" key="5">
    <source>
        <dbReference type="PROSITE" id="PS51783"/>
    </source>
</evidence>
<dbReference type="SMART" id="SM00320">
    <property type="entry name" value="WD40"/>
    <property type="match status" value="6"/>
</dbReference>
<dbReference type="InterPro" id="IPR015943">
    <property type="entry name" value="WD40/YVTN_repeat-like_dom_sf"/>
</dbReference>
<dbReference type="Pfam" id="PF00400">
    <property type="entry name" value="WD40"/>
    <property type="match status" value="3"/>
</dbReference>
<dbReference type="OMA" id="QVYKRRY"/>
<dbReference type="SMART" id="SM01026">
    <property type="entry name" value="Beach"/>
    <property type="match status" value="1"/>
</dbReference>
<reference evidence="7" key="1">
    <citation type="journal article" date="2010" name="Genome Biol.">
        <title>Genome sequence of the necrotrophic plant pathogen Pythium ultimum reveals original pathogenicity mechanisms and effector repertoire.</title>
        <authorList>
            <person name="Levesque C.A."/>
            <person name="Brouwer H."/>
            <person name="Cano L."/>
            <person name="Hamilton J.P."/>
            <person name="Holt C."/>
            <person name="Huitema E."/>
            <person name="Raffaele S."/>
            <person name="Robideau G.P."/>
            <person name="Thines M."/>
            <person name="Win J."/>
            <person name="Zerillo M.M."/>
            <person name="Beakes G.W."/>
            <person name="Boore J.L."/>
            <person name="Busam D."/>
            <person name="Dumas B."/>
            <person name="Ferriera S."/>
            <person name="Fuerstenberg S.I."/>
            <person name="Gachon C.M."/>
            <person name="Gaulin E."/>
            <person name="Govers F."/>
            <person name="Grenville-Briggs L."/>
            <person name="Horner N."/>
            <person name="Hostetler J."/>
            <person name="Jiang R.H."/>
            <person name="Johnson J."/>
            <person name="Krajaejun T."/>
            <person name="Lin H."/>
            <person name="Meijer H.J."/>
            <person name="Moore B."/>
            <person name="Morris P."/>
            <person name="Phuntmart V."/>
            <person name="Puiu D."/>
            <person name="Shetty J."/>
            <person name="Stajich J.E."/>
            <person name="Tripathy S."/>
            <person name="Wawra S."/>
            <person name="van West P."/>
            <person name="Whitty B.R."/>
            <person name="Coutinho P.M."/>
            <person name="Henrissat B."/>
            <person name="Martin F."/>
            <person name="Thomas P.D."/>
            <person name="Tyler B.M."/>
            <person name="De Vries R.P."/>
            <person name="Kamoun S."/>
            <person name="Yandell M."/>
            <person name="Tisserat N."/>
            <person name="Buell C.R."/>
        </authorList>
    </citation>
    <scope>NUCLEOTIDE SEQUENCE</scope>
    <source>
        <strain evidence="7">DAOM:BR144</strain>
    </source>
</reference>
<sequence length="983" mass="111895">MRATSKRPSRPSIKSAHATRFNLLLLEDGEYFLDGRLKVCTRGLFFVPHDIVLPILRFPFRAMTAEPFTECFVDPFAEQISDSYINASKESMYVTFQTTQVVEMRERGIDHPYVYKDTSDPASNSPSKFMFTLLYSKLDTFLSSIHVIYEVAKLPRRSMNKVDEENLLATVLAPRLTENFDTSLLVDFRERLLLPKAECVDRIEPLLKFPGCIMLTNSRLYFQPAKLNNVLDPVLTWEYREIEHIFKRRYLLRQTGLEIYLVGGGSYFFSFKSRQDRDDIYAMMADQPDLQHCQREDLEVMMRKWQTREISNFEYLVFLNNASGRTRNDLTQYPVFPWILSDYTSSSLDLSDPSVYRDLSKPIGALNEQRLEYFKMRYEVMPRGEEAEGMPPPFLYGTHYSTPGYVLYFLVRLVPQCMLCLQNGKFDAADRLFRSIDVTWQGCNSNHTDVKELIPEFFDESISPDGWLRNWQNLDLGTTQNLRRVDGVELPPWAHNDPHEFIQKNRAALESDYVSEHLHEWIDLIFGFKQQGEEAIRANNLFYYLSYEGSIDLETVVDPMEKCSIESQIQEFGQTPKLLFSTPHPSRIGKESQIKIATPDLLPSPQSSSSSTLHDGEITSAVLSRDDATLFTTCKDRTLKISTLDNGDDRVQRTLSSPFALSCCDLSPNERVIFVGCWDNRVYMYSARSGQEMDKVFAHSDGISAICVVGGNRFLTSSWDSTVKLWRYTPTFIVSSPVYSVLCLDTSPNGAFGAAGTRNGHVYLFDLNRPAFRIDVFVSPTRRGDVSSISFTADGNSYVCMTIENELLQYNLQGEQLFSMDVSAPGQIRCFESDGEFAVGGTTNGQILFWKLHEEPGNELVYEIPNAHDTIISTLTMSTSGSTLVSGAIDGSVKIWNLARDVVTKKSEKSRKTSAASATSTAKLTEASFSGVSSMCKKKMQQQRQTESMTAAEVYRATSIYYRPLHQVYSTFAMDESQYFLEG</sequence>
<dbReference type="SUPFAM" id="SSF50729">
    <property type="entry name" value="PH domain-like"/>
    <property type="match status" value="1"/>
</dbReference>
<dbReference type="eggNOG" id="KOG1786">
    <property type="taxonomic scope" value="Eukaryota"/>
</dbReference>
<evidence type="ECO:0000313" key="6">
    <source>
        <dbReference type="EnsemblProtists" id="PYU1_T006122"/>
    </source>
</evidence>
<dbReference type="InterPro" id="IPR001680">
    <property type="entry name" value="WD40_rpt"/>
</dbReference>
<evidence type="ECO:0000313" key="7">
    <source>
        <dbReference type="Proteomes" id="UP000019132"/>
    </source>
</evidence>
<organism evidence="6 7">
    <name type="scientific">Globisporangium ultimum (strain ATCC 200006 / CBS 805.95 / DAOM BR144)</name>
    <name type="common">Pythium ultimum</name>
    <dbReference type="NCBI Taxonomy" id="431595"/>
    <lineage>
        <taxon>Eukaryota</taxon>
        <taxon>Sar</taxon>
        <taxon>Stramenopiles</taxon>
        <taxon>Oomycota</taxon>
        <taxon>Peronosporomycetes</taxon>
        <taxon>Pythiales</taxon>
        <taxon>Pythiaceae</taxon>
        <taxon>Globisporangium</taxon>
    </lineage>
</organism>
<dbReference type="AlphaFoldDB" id="K3WMD0"/>
<dbReference type="PANTHER" id="PTHR13743:SF123">
    <property type="entry name" value="PROTEIN FAN"/>
    <property type="match status" value="1"/>
</dbReference>
<dbReference type="PROSITE" id="PS50197">
    <property type="entry name" value="BEACH"/>
    <property type="match status" value="1"/>
</dbReference>
<dbReference type="InterPro" id="IPR011993">
    <property type="entry name" value="PH-like_dom_sf"/>
</dbReference>
<dbReference type="FunFam" id="1.10.1540.10:FF:000001">
    <property type="entry name" value="neurobeachin isoform X1"/>
    <property type="match status" value="1"/>
</dbReference>
<dbReference type="PROSITE" id="PS51783">
    <property type="entry name" value="PH_BEACH"/>
    <property type="match status" value="1"/>
</dbReference>
<reference evidence="6" key="3">
    <citation type="submission" date="2015-02" db="UniProtKB">
        <authorList>
            <consortium name="EnsemblProtists"/>
        </authorList>
    </citation>
    <scope>IDENTIFICATION</scope>
    <source>
        <strain evidence="6">DAOM BR144</strain>
    </source>
</reference>
<dbReference type="InterPro" id="IPR057496">
    <property type="entry name" value="FAN-like_PH"/>
</dbReference>
<feature type="domain" description="BEACH" evidence="4">
    <location>
        <begin position="290"/>
        <end position="587"/>
    </location>
</feature>
<dbReference type="EMBL" id="GL376625">
    <property type="status" value="NOT_ANNOTATED_CDS"/>
    <property type="molecule type" value="Genomic_DNA"/>
</dbReference>
<dbReference type="VEuPathDB" id="FungiDB:PYU1_G006110"/>
<evidence type="ECO:0000256" key="1">
    <source>
        <dbReference type="ARBA" id="ARBA00022574"/>
    </source>
</evidence>
<evidence type="ECO:0000256" key="2">
    <source>
        <dbReference type="ARBA" id="ARBA00022737"/>
    </source>
</evidence>
<dbReference type="InterPro" id="IPR036372">
    <property type="entry name" value="BEACH_dom_sf"/>
</dbReference>
<dbReference type="Pfam" id="PF02138">
    <property type="entry name" value="Beach"/>
    <property type="match status" value="1"/>
</dbReference>
<name>K3WMD0_GLOUD</name>
<keyword evidence="1 3" id="KW-0853">WD repeat</keyword>
<evidence type="ECO:0000259" key="4">
    <source>
        <dbReference type="PROSITE" id="PS50197"/>
    </source>
</evidence>